<dbReference type="GO" id="GO:0016787">
    <property type="term" value="F:hydrolase activity"/>
    <property type="evidence" value="ECO:0007669"/>
    <property type="project" value="UniProtKB-KW"/>
</dbReference>
<organism evidence="8 9">
    <name type="scientific">Candidatus Desulfobacillus denitrificans</name>
    <dbReference type="NCBI Taxonomy" id="2608985"/>
    <lineage>
        <taxon>Bacteria</taxon>
        <taxon>Pseudomonadati</taxon>
        <taxon>Pseudomonadota</taxon>
        <taxon>Betaproteobacteria</taxon>
        <taxon>Candidatus Desulfobacillus</taxon>
    </lineage>
</organism>
<dbReference type="Pfam" id="PF08340">
    <property type="entry name" value="YicC-like_C"/>
    <property type="match status" value="1"/>
</dbReference>
<evidence type="ECO:0000259" key="6">
    <source>
        <dbReference type="Pfam" id="PF03755"/>
    </source>
</evidence>
<proteinExistence type="inferred from homology"/>
<comment type="cofactor">
    <cofactor evidence="1">
        <name>a divalent metal cation</name>
        <dbReference type="ChEBI" id="CHEBI:60240"/>
    </cofactor>
</comment>
<dbReference type="EMBL" id="AP021857">
    <property type="protein sequence ID" value="BBO19390.1"/>
    <property type="molecule type" value="Genomic_DNA"/>
</dbReference>
<evidence type="ECO:0000259" key="7">
    <source>
        <dbReference type="Pfam" id="PF08340"/>
    </source>
</evidence>
<evidence type="ECO:0000256" key="1">
    <source>
        <dbReference type="ARBA" id="ARBA00001968"/>
    </source>
</evidence>
<dbReference type="InterPro" id="IPR013527">
    <property type="entry name" value="YicC-like_N"/>
</dbReference>
<feature type="domain" description="Endoribonuclease YicC-like N-terminal" evidence="6">
    <location>
        <begin position="2"/>
        <end position="153"/>
    </location>
</feature>
<sequence length="288" mass="31639">MIYSMTGYAVQMRDIGRGVLHLELRTVNSRYLDMNFRIAEEVRLAEPALREMISARLNRGKVDCRLNLLPSTTAAREASLNRALLQQLADLEAGVRDRLPGAAPLSVAEVLRWPGMLGDEAAGADTLQAECAALGKAALDELVATRAREGGKLGAMILDRVDKMRALVAQTAPLLPQALADYRERMATRLREAAASLDEERIRQEVGLFAARVDVAEELNRLVAHLDEVARVVGKGGAIGKRLDFLMQELNREANTLASKSVSTEITAIAVDMKLLIEQMREQVQNLE</sequence>
<keyword evidence="2" id="KW-0540">Nuclease</keyword>
<evidence type="ECO:0000256" key="4">
    <source>
        <dbReference type="ARBA" id="ARBA00022801"/>
    </source>
</evidence>
<evidence type="ECO:0000256" key="5">
    <source>
        <dbReference type="ARBA" id="ARBA00035648"/>
    </source>
</evidence>
<dbReference type="PANTHER" id="PTHR30636:SF3">
    <property type="entry name" value="UPF0701 PROTEIN YICC"/>
    <property type="match status" value="1"/>
</dbReference>
<dbReference type="GO" id="GO:0004521">
    <property type="term" value="F:RNA endonuclease activity"/>
    <property type="evidence" value="ECO:0007669"/>
    <property type="project" value="InterPro"/>
</dbReference>
<dbReference type="InterPro" id="IPR013551">
    <property type="entry name" value="YicC-like_C"/>
</dbReference>
<keyword evidence="4" id="KW-0378">Hydrolase</keyword>
<comment type="similarity">
    <text evidence="5">Belongs to the YicC/YloC family.</text>
</comment>
<name>A0A809QVB9_9PROT</name>
<evidence type="ECO:0000256" key="3">
    <source>
        <dbReference type="ARBA" id="ARBA00022759"/>
    </source>
</evidence>
<dbReference type="NCBIfam" id="TIGR00255">
    <property type="entry name" value="YicC/YloC family endoribonuclease"/>
    <property type="match status" value="1"/>
</dbReference>
<gene>
    <name evidence="8" type="ORF">DSYM_00890</name>
</gene>
<dbReference type="AlphaFoldDB" id="A0A809QVB9"/>
<keyword evidence="3" id="KW-0255">Endonuclease</keyword>
<reference evidence="8" key="1">
    <citation type="journal article" name="DNA Res.">
        <title>The physiological potential of anammox bacteria as revealed by their core genome structure.</title>
        <authorList>
            <person name="Okubo T."/>
            <person name="Toyoda A."/>
            <person name="Fukuhara K."/>
            <person name="Uchiyama I."/>
            <person name="Harigaya Y."/>
            <person name="Kuroiwa M."/>
            <person name="Suzuki T."/>
            <person name="Murakami Y."/>
            <person name="Suwa Y."/>
            <person name="Takami H."/>
        </authorList>
    </citation>
    <scope>NUCLEOTIDE SEQUENCE</scope>
    <source>
        <strain evidence="8">317325-3</strain>
    </source>
</reference>
<dbReference type="KEGG" id="ddz:DSYM_00890"/>
<dbReference type="PANTHER" id="PTHR30636">
    <property type="entry name" value="UPF0701 PROTEIN YICC"/>
    <property type="match status" value="1"/>
</dbReference>
<accession>A0A809QVB9</accession>
<dbReference type="Pfam" id="PF03755">
    <property type="entry name" value="YicC-like_N"/>
    <property type="match status" value="1"/>
</dbReference>
<evidence type="ECO:0000313" key="8">
    <source>
        <dbReference type="EMBL" id="BBO19390.1"/>
    </source>
</evidence>
<protein>
    <recommendedName>
        <fullName evidence="10">YicC family protein</fullName>
    </recommendedName>
</protein>
<evidence type="ECO:0000256" key="2">
    <source>
        <dbReference type="ARBA" id="ARBA00022722"/>
    </source>
</evidence>
<feature type="domain" description="Endoribonuclease YicC-like C-terminal" evidence="7">
    <location>
        <begin position="175"/>
        <end position="288"/>
    </location>
</feature>
<dbReference type="InterPro" id="IPR005229">
    <property type="entry name" value="YicC/YloC-like"/>
</dbReference>
<evidence type="ECO:0008006" key="10">
    <source>
        <dbReference type="Google" id="ProtNLM"/>
    </source>
</evidence>
<evidence type="ECO:0000313" key="9">
    <source>
        <dbReference type="Proteomes" id="UP000662914"/>
    </source>
</evidence>
<dbReference type="Proteomes" id="UP000662914">
    <property type="component" value="Chromosome"/>
</dbReference>